<dbReference type="Pfam" id="PF04616">
    <property type="entry name" value="Glyco_hydro_43"/>
    <property type="match status" value="1"/>
</dbReference>
<keyword evidence="7" id="KW-1185">Reference proteome</keyword>
<dbReference type="SUPFAM" id="SSF75005">
    <property type="entry name" value="Arabinanase/levansucrase/invertase"/>
    <property type="match status" value="1"/>
</dbReference>
<organism evidence="6 7">
    <name type="scientific">Devosia nitrariae</name>
    <dbReference type="NCBI Taxonomy" id="2071872"/>
    <lineage>
        <taxon>Bacteria</taxon>
        <taxon>Pseudomonadati</taxon>
        <taxon>Pseudomonadota</taxon>
        <taxon>Alphaproteobacteria</taxon>
        <taxon>Hyphomicrobiales</taxon>
        <taxon>Devosiaceae</taxon>
        <taxon>Devosia</taxon>
    </lineage>
</organism>
<evidence type="ECO:0000313" key="6">
    <source>
        <dbReference type="EMBL" id="GLQ53028.1"/>
    </source>
</evidence>
<dbReference type="CDD" id="cd08984">
    <property type="entry name" value="GH43-like"/>
    <property type="match status" value="1"/>
</dbReference>
<evidence type="ECO:0000256" key="5">
    <source>
        <dbReference type="RuleBase" id="RU361187"/>
    </source>
</evidence>
<dbReference type="InterPro" id="IPR023296">
    <property type="entry name" value="Glyco_hydro_beta-prop_sf"/>
</dbReference>
<comment type="pathway">
    <text evidence="1">Glycan metabolism; L-arabinan degradation.</text>
</comment>
<comment type="similarity">
    <text evidence="2 5">Belongs to the glycosyl hydrolase 43 family.</text>
</comment>
<accession>A0ABQ5VZK4</accession>
<dbReference type="GO" id="GO:0016787">
    <property type="term" value="F:hydrolase activity"/>
    <property type="evidence" value="ECO:0007669"/>
    <property type="project" value="UniProtKB-KW"/>
</dbReference>
<dbReference type="Gene3D" id="2.115.10.20">
    <property type="entry name" value="Glycosyl hydrolase domain, family 43"/>
    <property type="match status" value="2"/>
</dbReference>
<comment type="caution">
    <text evidence="6">The sequence shown here is derived from an EMBL/GenBank/DDBJ whole genome shotgun (WGS) entry which is preliminary data.</text>
</comment>
<keyword evidence="4 5" id="KW-0326">Glycosidase</keyword>
<evidence type="ECO:0000256" key="3">
    <source>
        <dbReference type="ARBA" id="ARBA00022801"/>
    </source>
</evidence>
<dbReference type="InterPro" id="IPR050727">
    <property type="entry name" value="GH43_arabinanases"/>
</dbReference>
<evidence type="ECO:0000256" key="2">
    <source>
        <dbReference type="ARBA" id="ARBA00009865"/>
    </source>
</evidence>
<sequence length="316" mass="35183">MSAPIYRDPIEDGAADPTIIHRSGTNEWWMFYTRRRASLDTPDFEWIHGSPIGVAVSRDGGLTWSYRGTVAGLDDPADTGLNTHWAPEIVHVDGLYHMYLSYITGTHLDWRSHRSIVHFTSPDLEGWTRVGPLPLPTDNAIDAAVAPCPDGVYRLWYKDEAKGSATWVATSPDLFAWQVVGEAIPGKEGGFPHEGPNVFPLGGYIWMIVDEWRGQAVFRSQNAVDWERQGLILVEPGTAAVDRRFARHADIVTQDGWAALYYFTHPEWDEAASRAPMTPAARATAIHMARLTVVDGRLLAERDIGPLALDPALQRF</sequence>
<keyword evidence="3 5" id="KW-0378">Hydrolase</keyword>
<protein>
    <submittedName>
        <fullName evidence="6">Glycosyl hydrolase</fullName>
    </submittedName>
</protein>
<evidence type="ECO:0000256" key="1">
    <source>
        <dbReference type="ARBA" id="ARBA00004834"/>
    </source>
</evidence>
<evidence type="ECO:0000256" key="4">
    <source>
        <dbReference type="ARBA" id="ARBA00023295"/>
    </source>
</evidence>
<dbReference type="InterPro" id="IPR006710">
    <property type="entry name" value="Glyco_hydro_43"/>
</dbReference>
<dbReference type="EMBL" id="BSNS01000002">
    <property type="protein sequence ID" value="GLQ53028.1"/>
    <property type="molecule type" value="Genomic_DNA"/>
</dbReference>
<dbReference type="Proteomes" id="UP001156691">
    <property type="component" value="Unassembled WGS sequence"/>
</dbReference>
<dbReference type="PANTHER" id="PTHR43301:SF3">
    <property type="entry name" value="ARABINAN ENDO-1,5-ALPHA-L-ARABINOSIDASE A-RELATED"/>
    <property type="match status" value="1"/>
</dbReference>
<dbReference type="PANTHER" id="PTHR43301">
    <property type="entry name" value="ARABINAN ENDO-1,5-ALPHA-L-ARABINOSIDASE"/>
    <property type="match status" value="1"/>
</dbReference>
<gene>
    <name evidence="6" type="ORF">GCM10010862_02860</name>
</gene>
<evidence type="ECO:0000313" key="7">
    <source>
        <dbReference type="Proteomes" id="UP001156691"/>
    </source>
</evidence>
<proteinExistence type="inferred from homology"/>
<name>A0ABQ5VZK4_9HYPH</name>
<reference evidence="7" key="1">
    <citation type="journal article" date="2019" name="Int. J. Syst. Evol. Microbiol.">
        <title>The Global Catalogue of Microorganisms (GCM) 10K type strain sequencing project: providing services to taxonomists for standard genome sequencing and annotation.</title>
        <authorList>
            <consortium name="The Broad Institute Genomics Platform"/>
            <consortium name="The Broad Institute Genome Sequencing Center for Infectious Disease"/>
            <person name="Wu L."/>
            <person name="Ma J."/>
        </authorList>
    </citation>
    <scope>NUCLEOTIDE SEQUENCE [LARGE SCALE GENOMIC DNA]</scope>
    <source>
        <strain evidence="7">NBRC 112416</strain>
    </source>
</reference>
<dbReference type="RefSeq" id="WP_284338490.1">
    <property type="nucleotide sequence ID" value="NZ_BSNS01000002.1"/>
</dbReference>